<feature type="transmembrane region" description="Helical" evidence="1">
    <location>
        <begin position="86"/>
        <end position="107"/>
    </location>
</feature>
<comment type="caution">
    <text evidence="2">The sequence shown here is derived from an EMBL/GenBank/DDBJ whole genome shotgun (WGS) entry which is preliminary data.</text>
</comment>
<evidence type="ECO:0000313" key="2">
    <source>
        <dbReference type="EMBL" id="KRM66476.1"/>
    </source>
</evidence>
<evidence type="ECO:0008006" key="4">
    <source>
        <dbReference type="Google" id="ProtNLM"/>
    </source>
</evidence>
<dbReference type="AlphaFoldDB" id="A0A0R2ATZ0"/>
<accession>A0A0R2ATZ0</accession>
<dbReference type="RefSeq" id="WP_056975538.1">
    <property type="nucleotide sequence ID" value="NZ_AYYP01000001.1"/>
</dbReference>
<dbReference type="GeneID" id="75136212"/>
<dbReference type="Proteomes" id="UP000051008">
    <property type="component" value="Unassembled WGS sequence"/>
</dbReference>
<dbReference type="EMBL" id="AYYP01000001">
    <property type="protein sequence ID" value="KRM66476.1"/>
    <property type="molecule type" value="Genomic_DNA"/>
</dbReference>
<feature type="transmembrane region" description="Helical" evidence="1">
    <location>
        <begin position="119"/>
        <end position="138"/>
    </location>
</feature>
<evidence type="ECO:0000313" key="3">
    <source>
        <dbReference type="Proteomes" id="UP000051008"/>
    </source>
</evidence>
<feature type="transmembrane region" description="Helical" evidence="1">
    <location>
        <begin position="27"/>
        <end position="48"/>
    </location>
</feature>
<protein>
    <recommendedName>
        <fullName evidence="4">PTS cellobiose transporter subunit IIA</fullName>
    </recommendedName>
</protein>
<dbReference type="PATRIC" id="fig|1423718.3.peg.2054"/>
<proteinExistence type="predicted"/>
<keyword evidence="1" id="KW-0472">Membrane</keyword>
<name>A0A0R2ATZ0_9LACO</name>
<evidence type="ECO:0000256" key="1">
    <source>
        <dbReference type="SAM" id="Phobius"/>
    </source>
</evidence>
<keyword evidence="3" id="KW-1185">Reference proteome</keyword>
<organism evidence="2 3">
    <name type="scientific">Ligilactobacillus agilis DSM 20509</name>
    <dbReference type="NCBI Taxonomy" id="1423718"/>
    <lineage>
        <taxon>Bacteria</taxon>
        <taxon>Bacillati</taxon>
        <taxon>Bacillota</taxon>
        <taxon>Bacilli</taxon>
        <taxon>Lactobacillales</taxon>
        <taxon>Lactobacillaceae</taxon>
        <taxon>Ligilactobacillus</taxon>
    </lineage>
</organism>
<gene>
    <name evidence="2" type="ORF">FC14_GL001981</name>
</gene>
<feature type="transmembrane region" description="Helical" evidence="1">
    <location>
        <begin position="54"/>
        <end position="74"/>
    </location>
</feature>
<keyword evidence="1" id="KW-1133">Transmembrane helix</keyword>
<keyword evidence="1" id="KW-0812">Transmembrane</keyword>
<sequence length="165" mass="18897">MTREERVDKQKLEESLKYMHFNRFMMVRYLSAAYFFVNAAWALVAFSYQSWTLYIPLVMVVLNLLSSMEIAGKLQSKTTDAPKTTFYFLVQLTLNLLLGIICFTPLAASVFPFVSAKNARAIITMILLIGIFGAIMVLNRLQAVKTNSDKYYKVISAFKKNHIKN</sequence>
<dbReference type="OrthoDB" id="3183957at2"/>
<reference evidence="2 3" key="1">
    <citation type="journal article" date="2015" name="Genome Announc.">
        <title>Expanding the biotechnology potential of lactobacilli through comparative genomics of 213 strains and associated genera.</title>
        <authorList>
            <person name="Sun Z."/>
            <person name="Harris H.M."/>
            <person name="McCann A."/>
            <person name="Guo C."/>
            <person name="Argimon S."/>
            <person name="Zhang W."/>
            <person name="Yang X."/>
            <person name="Jeffery I.B."/>
            <person name="Cooney J.C."/>
            <person name="Kagawa T.F."/>
            <person name="Liu W."/>
            <person name="Song Y."/>
            <person name="Salvetti E."/>
            <person name="Wrobel A."/>
            <person name="Rasinkangas P."/>
            <person name="Parkhill J."/>
            <person name="Rea M.C."/>
            <person name="O'Sullivan O."/>
            <person name="Ritari J."/>
            <person name="Douillard F.P."/>
            <person name="Paul Ross R."/>
            <person name="Yang R."/>
            <person name="Briner A.E."/>
            <person name="Felis G.E."/>
            <person name="de Vos W.M."/>
            <person name="Barrangou R."/>
            <person name="Klaenhammer T.R."/>
            <person name="Caufield P.W."/>
            <person name="Cui Y."/>
            <person name="Zhang H."/>
            <person name="O'Toole P.W."/>
        </authorList>
    </citation>
    <scope>NUCLEOTIDE SEQUENCE [LARGE SCALE GENOMIC DNA]</scope>
    <source>
        <strain evidence="2 3">DSM 20509</strain>
    </source>
</reference>